<dbReference type="EMBL" id="CAJHIT010000003">
    <property type="protein sequence ID" value="CAD6500225.1"/>
    <property type="molecule type" value="Genomic_DNA"/>
</dbReference>
<evidence type="ECO:0000313" key="1">
    <source>
        <dbReference type="EMBL" id="CAD6500225.1"/>
    </source>
</evidence>
<proteinExistence type="predicted"/>
<protein>
    <submittedName>
        <fullName evidence="1">BgTH12-07408</fullName>
    </submittedName>
</protein>
<comment type="caution">
    <text evidence="1">The sequence shown here is derived from an EMBL/GenBank/DDBJ whole genome shotgun (WGS) entry which is preliminary data.</text>
</comment>
<gene>
    <name evidence="1" type="ORF">BGTH12_LOCUS1583</name>
</gene>
<evidence type="ECO:0000313" key="2">
    <source>
        <dbReference type="Proteomes" id="UP000683417"/>
    </source>
</evidence>
<reference evidence="1" key="1">
    <citation type="submission" date="2020-10" db="EMBL/GenBank/DDBJ databases">
        <authorList>
            <person name="Muller C M."/>
        </authorList>
    </citation>
    <scope>NUCLEOTIDE SEQUENCE</scope>
    <source>
        <strain evidence="1">THUN-12</strain>
    </source>
</reference>
<dbReference type="AlphaFoldDB" id="A0A9W4GDV5"/>
<accession>A0A9W4GDV5</accession>
<sequence length="31" mass="3698">MPWRYGLEKLLGKDYKRGSRLQLGLYQIITT</sequence>
<name>A0A9W4GDV5_BLUGR</name>
<organism evidence="1 2">
    <name type="scientific">Blumeria graminis f. sp. triticale</name>
    <dbReference type="NCBI Taxonomy" id="1689686"/>
    <lineage>
        <taxon>Eukaryota</taxon>
        <taxon>Fungi</taxon>
        <taxon>Dikarya</taxon>
        <taxon>Ascomycota</taxon>
        <taxon>Pezizomycotina</taxon>
        <taxon>Leotiomycetes</taxon>
        <taxon>Erysiphales</taxon>
        <taxon>Erysiphaceae</taxon>
        <taxon>Blumeria</taxon>
    </lineage>
</organism>
<dbReference type="Proteomes" id="UP000683417">
    <property type="component" value="Unassembled WGS sequence"/>
</dbReference>